<evidence type="ECO:0000259" key="3">
    <source>
        <dbReference type="PROSITE" id="PS50043"/>
    </source>
</evidence>
<dbReference type="GO" id="GO:0006355">
    <property type="term" value="P:regulation of DNA-templated transcription"/>
    <property type="evidence" value="ECO:0007669"/>
    <property type="project" value="InterPro"/>
</dbReference>
<sequence length="214" mass="23104">MSEPVTVVVAGETYLYTEGVRWALADVPGIKLLALAHDGPDALKAAVKLGPDILLIDLTLLHEVDYIARRCPDVKIIVVSQHADELSMMAAMRAGARGYVMTSAHPAELAAAIRAVGVGHLVFAREVAAGLREKLTTRSTRTTFPELTTREHEVLEHLADGRSNAEIAKVMCLAPKTVRNHVSNVLTKLEAESRFDAALRARDAGLGTRVLVRA</sequence>
<feature type="domain" description="HTH luxR-type" evidence="3">
    <location>
        <begin position="140"/>
        <end position="205"/>
    </location>
</feature>
<dbReference type="Pfam" id="PF00196">
    <property type="entry name" value="GerE"/>
    <property type="match status" value="1"/>
</dbReference>
<dbReference type="SUPFAM" id="SSF52172">
    <property type="entry name" value="CheY-like"/>
    <property type="match status" value="1"/>
</dbReference>
<keyword evidence="2" id="KW-0597">Phosphoprotein</keyword>
<dbReference type="EMBL" id="SZQA01000013">
    <property type="protein sequence ID" value="TKK87922.1"/>
    <property type="molecule type" value="Genomic_DNA"/>
</dbReference>
<accession>A0A4U3MHF2</accession>
<dbReference type="SUPFAM" id="SSF46894">
    <property type="entry name" value="C-terminal effector domain of the bipartite response regulators"/>
    <property type="match status" value="1"/>
</dbReference>
<dbReference type="CDD" id="cd06170">
    <property type="entry name" value="LuxR_C_like"/>
    <property type="match status" value="1"/>
</dbReference>
<keyword evidence="6" id="KW-1185">Reference proteome</keyword>
<dbReference type="PROSITE" id="PS50043">
    <property type="entry name" value="HTH_LUXR_2"/>
    <property type="match status" value="1"/>
</dbReference>
<dbReference type="Gene3D" id="3.40.50.2300">
    <property type="match status" value="1"/>
</dbReference>
<evidence type="ECO:0000259" key="4">
    <source>
        <dbReference type="PROSITE" id="PS50110"/>
    </source>
</evidence>
<evidence type="ECO:0000256" key="2">
    <source>
        <dbReference type="PROSITE-ProRule" id="PRU00169"/>
    </source>
</evidence>
<dbReference type="RefSeq" id="WP_137247719.1">
    <property type="nucleotide sequence ID" value="NZ_SZQA01000013.1"/>
</dbReference>
<dbReference type="PRINTS" id="PR00038">
    <property type="entry name" value="HTHLUXR"/>
</dbReference>
<reference evidence="5 6" key="1">
    <citation type="submission" date="2019-04" db="EMBL/GenBank/DDBJ databases">
        <title>Herbidospora sp. NEAU-GS14.nov., a novel actinomycete isolated from soil.</title>
        <authorList>
            <person name="Han L."/>
        </authorList>
    </citation>
    <scope>NUCLEOTIDE SEQUENCE [LARGE SCALE GENOMIC DNA]</scope>
    <source>
        <strain evidence="5 6">NEAU-GS14</strain>
    </source>
</reference>
<evidence type="ECO:0000256" key="1">
    <source>
        <dbReference type="ARBA" id="ARBA00023125"/>
    </source>
</evidence>
<dbReference type="PROSITE" id="PS50110">
    <property type="entry name" value="RESPONSE_REGULATORY"/>
    <property type="match status" value="1"/>
</dbReference>
<feature type="domain" description="Response regulatory" evidence="4">
    <location>
        <begin position="6"/>
        <end position="117"/>
    </location>
</feature>
<proteinExistence type="predicted"/>
<dbReference type="SMART" id="SM00448">
    <property type="entry name" value="REC"/>
    <property type="match status" value="1"/>
</dbReference>
<dbReference type="PANTHER" id="PTHR43214">
    <property type="entry name" value="TWO-COMPONENT RESPONSE REGULATOR"/>
    <property type="match status" value="1"/>
</dbReference>
<gene>
    <name evidence="5" type="ORF">FDA94_15270</name>
</gene>
<dbReference type="InterPro" id="IPR001789">
    <property type="entry name" value="Sig_transdc_resp-reg_receiver"/>
</dbReference>
<comment type="caution">
    <text evidence="5">The sequence shown here is derived from an EMBL/GenBank/DDBJ whole genome shotgun (WGS) entry which is preliminary data.</text>
</comment>
<evidence type="ECO:0000313" key="6">
    <source>
        <dbReference type="Proteomes" id="UP000308705"/>
    </source>
</evidence>
<dbReference type="Proteomes" id="UP000308705">
    <property type="component" value="Unassembled WGS sequence"/>
</dbReference>
<dbReference type="InterPro" id="IPR016032">
    <property type="entry name" value="Sig_transdc_resp-reg_C-effctor"/>
</dbReference>
<evidence type="ECO:0000313" key="5">
    <source>
        <dbReference type="EMBL" id="TKK87922.1"/>
    </source>
</evidence>
<dbReference type="SMART" id="SM00421">
    <property type="entry name" value="HTH_LUXR"/>
    <property type="match status" value="1"/>
</dbReference>
<dbReference type="OrthoDB" id="9808843at2"/>
<dbReference type="InterPro" id="IPR000792">
    <property type="entry name" value="Tscrpt_reg_LuxR_C"/>
</dbReference>
<dbReference type="AlphaFoldDB" id="A0A4U3MHF2"/>
<keyword evidence="1" id="KW-0238">DNA-binding</keyword>
<dbReference type="PROSITE" id="PS00622">
    <property type="entry name" value="HTH_LUXR_1"/>
    <property type="match status" value="1"/>
</dbReference>
<dbReference type="GO" id="GO:0003677">
    <property type="term" value="F:DNA binding"/>
    <property type="evidence" value="ECO:0007669"/>
    <property type="project" value="UniProtKB-KW"/>
</dbReference>
<dbReference type="InterPro" id="IPR011006">
    <property type="entry name" value="CheY-like_superfamily"/>
</dbReference>
<dbReference type="Pfam" id="PF00072">
    <property type="entry name" value="Response_reg"/>
    <property type="match status" value="1"/>
</dbReference>
<protein>
    <submittedName>
        <fullName evidence="5">Response regulator transcription factor</fullName>
    </submittedName>
</protein>
<dbReference type="InterPro" id="IPR039420">
    <property type="entry name" value="WalR-like"/>
</dbReference>
<name>A0A4U3MHF2_9ACTN</name>
<dbReference type="GO" id="GO:0000160">
    <property type="term" value="P:phosphorelay signal transduction system"/>
    <property type="evidence" value="ECO:0007669"/>
    <property type="project" value="InterPro"/>
</dbReference>
<feature type="modified residue" description="4-aspartylphosphate" evidence="2">
    <location>
        <position position="57"/>
    </location>
</feature>
<organism evidence="5 6">
    <name type="scientific">Herbidospora galbida</name>
    <dbReference type="NCBI Taxonomy" id="2575442"/>
    <lineage>
        <taxon>Bacteria</taxon>
        <taxon>Bacillati</taxon>
        <taxon>Actinomycetota</taxon>
        <taxon>Actinomycetes</taxon>
        <taxon>Streptosporangiales</taxon>
        <taxon>Streptosporangiaceae</taxon>
        <taxon>Herbidospora</taxon>
    </lineage>
</organism>